<dbReference type="AlphaFoldDB" id="A0A9P9EKF5"/>
<feature type="region of interest" description="Disordered" evidence="1">
    <location>
        <begin position="1"/>
        <end position="21"/>
    </location>
</feature>
<dbReference type="OrthoDB" id="3798418at2759"/>
<organism evidence="2 3">
    <name type="scientific">Dendryphion nanum</name>
    <dbReference type="NCBI Taxonomy" id="256645"/>
    <lineage>
        <taxon>Eukaryota</taxon>
        <taxon>Fungi</taxon>
        <taxon>Dikarya</taxon>
        <taxon>Ascomycota</taxon>
        <taxon>Pezizomycotina</taxon>
        <taxon>Dothideomycetes</taxon>
        <taxon>Pleosporomycetidae</taxon>
        <taxon>Pleosporales</taxon>
        <taxon>Torulaceae</taxon>
        <taxon>Dendryphion</taxon>
    </lineage>
</organism>
<evidence type="ECO:0000313" key="2">
    <source>
        <dbReference type="EMBL" id="KAH7138734.1"/>
    </source>
</evidence>
<evidence type="ECO:0000256" key="1">
    <source>
        <dbReference type="SAM" id="MobiDB-lite"/>
    </source>
</evidence>
<gene>
    <name evidence="2" type="ORF">B0J11DRAFT_610222</name>
</gene>
<evidence type="ECO:0008006" key="4">
    <source>
        <dbReference type="Google" id="ProtNLM"/>
    </source>
</evidence>
<accession>A0A9P9EKF5</accession>
<name>A0A9P9EKF5_9PLEO</name>
<dbReference type="Proteomes" id="UP000700596">
    <property type="component" value="Unassembled WGS sequence"/>
</dbReference>
<sequence>MGSSHNKVRPEVYQAKSDENSMQEQDEWLCATIASRSDPAGVRVMVRGDEIRPQSNVSFNNQQEDWHYVTIKDQHNPDGRLVEVRGNQIRQRKCSVDSKVHYSPLRQIDYKGGPDSRPTQASRLLTLPNELVELIVEFVNTRQDISRLSRSCRALRAIALPFLFGNISIDASRRCCLSLMRTISELGNYQRFAPMVRTFELCASENGSDTLVLGLIQTAPRLTRINIHYKIDQHNHNRCRITQIVAEDLSAALINVKDTLVHLRITYDRRCDNDEFSFDVTTGHCSLQPLHRLRDADIPFFVLFGPWQEIAPTLADLLPCNLRTLRFGDDDWCDDRISWDGDSMMEKILDYLGDKAWKWKTPHLKKVIYSLNTFDDINIDYDQAGWTEVGGEQKLRQLCSENGVQCEVIRSQFFYKMLNQE</sequence>
<keyword evidence="3" id="KW-1185">Reference proteome</keyword>
<dbReference type="EMBL" id="JAGMWT010000001">
    <property type="protein sequence ID" value="KAH7138734.1"/>
    <property type="molecule type" value="Genomic_DNA"/>
</dbReference>
<proteinExistence type="predicted"/>
<evidence type="ECO:0000313" key="3">
    <source>
        <dbReference type="Proteomes" id="UP000700596"/>
    </source>
</evidence>
<protein>
    <recommendedName>
        <fullName evidence="4">F-box domain-containing protein</fullName>
    </recommendedName>
</protein>
<reference evidence="2" key="1">
    <citation type="journal article" date="2021" name="Nat. Commun.">
        <title>Genetic determinants of endophytism in the Arabidopsis root mycobiome.</title>
        <authorList>
            <person name="Mesny F."/>
            <person name="Miyauchi S."/>
            <person name="Thiergart T."/>
            <person name="Pickel B."/>
            <person name="Atanasova L."/>
            <person name="Karlsson M."/>
            <person name="Huettel B."/>
            <person name="Barry K.W."/>
            <person name="Haridas S."/>
            <person name="Chen C."/>
            <person name="Bauer D."/>
            <person name="Andreopoulos W."/>
            <person name="Pangilinan J."/>
            <person name="LaButti K."/>
            <person name="Riley R."/>
            <person name="Lipzen A."/>
            <person name="Clum A."/>
            <person name="Drula E."/>
            <person name="Henrissat B."/>
            <person name="Kohler A."/>
            <person name="Grigoriev I.V."/>
            <person name="Martin F.M."/>
            <person name="Hacquard S."/>
        </authorList>
    </citation>
    <scope>NUCLEOTIDE SEQUENCE</scope>
    <source>
        <strain evidence="2">MPI-CAGE-CH-0243</strain>
    </source>
</reference>
<comment type="caution">
    <text evidence="2">The sequence shown here is derived from an EMBL/GenBank/DDBJ whole genome shotgun (WGS) entry which is preliminary data.</text>
</comment>